<protein>
    <submittedName>
        <fullName evidence="3">FAD-binding oxidoreductase</fullName>
    </submittedName>
</protein>
<feature type="domain" description="FAD dependent oxidoreductase" evidence="2">
    <location>
        <begin position="9"/>
        <end position="396"/>
    </location>
</feature>
<name>A0A3S3WIU1_9RHOB</name>
<dbReference type="Gene3D" id="3.50.50.60">
    <property type="entry name" value="FAD/NAD(P)-binding domain"/>
    <property type="match status" value="1"/>
</dbReference>
<dbReference type="GO" id="GO:0016491">
    <property type="term" value="F:oxidoreductase activity"/>
    <property type="evidence" value="ECO:0007669"/>
    <property type="project" value="UniProtKB-KW"/>
</dbReference>
<reference evidence="3 4" key="1">
    <citation type="journal article" date="2015" name="Int. J. Syst. Evol. Microbiol.">
        <title>Gemmobacter intermedius sp. nov., isolated from a white stork (Ciconia ciconia).</title>
        <authorList>
            <person name="Kampfer P."/>
            <person name="Jerzak L."/>
            <person name="Wilharm G."/>
            <person name="Golke J."/>
            <person name="Busse H.J."/>
            <person name="Glaeser S.P."/>
        </authorList>
    </citation>
    <scope>NUCLEOTIDE SEQUENCE [LARGE SCALE GENOMIC DNA]</scope>
    <source>
        <strain evidence="3 4">119/4</strain>
    </source>
</reference>
<dbReference type="EMBL" id="SBLC01000024">
    <property type="protein sequence ID" value="RWY39240.1"/>
    <property type="molecule type" value="Genomic_DNA"/>
</dbReference>
<dbReference type="AlphaFoldDB" id="A0A3S3WIU1"/>
<dbReference type="Gene3D" id="3.30.9.10">
    <property type="entry name" value="D-Amino Acid Oxidase, subunit A, domain 2"/>
    <property type="match status" value="1"/>
</dbReference>
<dbReference type="RefSeq" id="WP_128490191.1">
    <property type="nucleotide sequence ID" value="NZ_JBHLXB010000029.1"/>
</dbReference>
<proteinExistence type="predicted"/>
<dbReference type="OrthoDB" id="9805337at2"/>
<evidence type="ECO:0000256" key="1">
    <source>
        <dbReference type="ARBA" id="ARBA00023002"/>
    </source>
</evidence>
<dbReference type="Pfam" id="PF01266">
    <property type="entry name" value="DAO"/>
    <property type="match status" value="1"/>
</dbReference>
<evidence type="ECO:0000313" key="4">
    <source>
        <dbReference type="Proteomes" id="UP000287168"/>
    </source>
</evidence>
<gene>
    <name evidence="3" type="ORF">EP867_14430</name>
</gene>
<keyword evidence="1" id="KW-0560">Oxidoreductase</keyword>
<dbReference type="InterPro" id="IPR006076">
    <property type="entry name" value="FAD-dep_OxRdtase"/>
</dbReference>
<dbReference type="GO" id="GO:0005737">
    <property type="term" value="C:cytoplasm"/>
    <property type="evidence" value="ECO:0007669"/>
    <property type="project" value="TreeGrafter"/>
</dbReference>
<dbReference type="PANTHER" id="PTHR13847">
    <property type="entry name" value="SARCOSINE DEHYDROGENASE-RELATED"/>
    <property type="match status" value="1"/>
</dbReference>
<dbReference type="Proteomes" id="UP000287168">
    <property type="component" value="Unassembled WGS sequence"/>
</dbReference>
<accession>A0A3S3WIU1</accession>
<evidence type="ECO:0000313" key="3">
    <source>
        <dbReference type="EMBL" id="RWY39240.1"/>
    </source>
</evidence>
<sequence>MNPHPARPDVIIAGAGIIGVTLALELRLRGENVLLLDPAPPCDAASRVNAGVLSPGSVLPMAGPGLWRALPRYLMNRDPGLRLHLADLPAMSGWLRRFLARANARSVSDTAEALAPLTAAAQSAHVRLAQISGALPHFRSTGWTKLYRSPPGAAQEDELRLMEHLGVPVTRLSAADLQALEPDLAPVYAGALHYHSAMSVDSPRDVGLSYFRHYQSLGGAFLQASMAQLHREGEAWVLRTGAGEIRTNRVVIAAGAWSAALLRPLGLRLPMVAERGWSAHLPAGQIRLSRPVCDVARGFVMTPMREGIRVSSGVELTLPGRTPDLSQITLALQAAQKVLGIHAPAITPARSGMRPSLPDGVPAIGRVAGPQNLWVATGHGHIGFATSAITAQMIAADMAGETPPVPLARFAPERF</sequence>
<dbReference type="InterPro" id="IPR036188">
    <property type="entry name" value="FAD/NAD-bd_sf"/>
</dbReference>
<organism evidence="3 4">
    <name type="scientific">Falsigemmobacter intermedius</name>
    <dbReference type="NCBI Taxonomy" id="1553448"/>
    <lineage>
        <taxon>Bacteria</taxon>
        <taxon>Pseudomonadati</taxon>
        <taxon>Pseudomonadota</taxon>
        <taxon>Alphaproteobacteria</taxon>
        <taxon>Rhodobacterales</taxon>
        <taxon>Paracoccaceae</taxon>
        <taxon>Falsigemmobacter</taxon>
    </lineage>
</organism>
<comment type="caution">
    <text evidence="3">The sequence shown here is derived from an EMBL/GenBank/DDBJ whole genome shotgun (WGS) entry which is preliminary data.</text>
</comment>
<keyword evidence="4" id="KW-1185">Reference proteome</keyword>
<evidence type="ECO:0000259" key="2">
    <source>
        <dbReference type="Pfam" id="PF01266"/>
    </source>
</evidence>
<dbReference type="PANTHER" id="PTHR13847:SF289">
    <property type="entry name" value="GLYCINE OXIDASE"/>
    <property type="match status" value="1"/>
</dbReference>
<dbReference type="SUPFAM" id="SSF51905">
    <property type="entry name" value="FAD/NAD(P)-binding domain"/>
    <property type="match status" value="1"/>
</dbReference>